<dbReference type="EMBL" id="KZ669116">
    <property type="protein sequence ID" value="PPR86122.1"/>
    <property type="molecule type" value="Genomic_DNA"/>
</dbReference>
<name>A0A2P5W4U2_GOSBA</name>
<sequence>MEFVAFCIPLGALPRLPPYLPAPTLKLLAKVAVLKEEVIWLEEQVIHFRQDLYREVVCKSLLKWKMENSAD</sequence>
<dbReference type="AlphaFoldDB" id="A0A2P5W4U2"/>
<protein>
    <recommendedName>
        <fullName evidence="3">Ternary complex factor MIP1 leucine-zipper domain-containing protein</fullName>
    </recommendedName>
</protein>
<organism evidence="1 2">
    <name type="scientific">Gossypium barbadense</name>
    <name type="common">Sea Island cotton</name>
    <name type="synonym">Hibiscus barbadensis</name>
    <dbReference type="NCBI Taxonomy" id="3634"/>
    <lineage>
        <taxon>Eukaryota</taxon>
        <taxon>Viridiplantae</taxon>
        <taxon>Streptophyta</taxon>
        <taxon>Embryophyta</taxon>
        <taxon>Tracheophyta</taxon>
        <taxon>Spermatophyta</taxon>
        <taxon>Magnoliopsida</taxon>
        <taxon>eudicotyledons</taxon>
        <taxon>Gunneridae</taxon>
        <taxon>Pentapetalae</taxon>
        <taxon>rosids</taxon>
        <taxon>malvids</taxon>
        <taxon>Malvales</taxon>
        <taxon>Malvaceae</taxon>
        <taxon>Malvoideae</taxon>
        <taxon>Gossypium</taxon>
    </lineage>
</organism>
<evidence type="ECO:0000313" key="1">
    <source>
        <dbReference type="EMBL" id="PPR86122.1"/>
    </source>
</evidence>
<proteinExistence type="predicted"/>
<gene>
    <name evidence="1" type="ORF">GOBAR_AA34571</name>
</gene>
<dbReference type="PANTHER" id="PTHR46248:SF9">
    <property type="entry name" value="EXPRESSED PROTEIN"/>
    <property type="match status" value="1"/>
</dbReference>
<reference evidence="1 2" key="1">
    <citation type="submission" date="2015-01" db="EMBL/GenBank/DDBJ databases">
        <title>Genome of allotetraploid Gossypium barbadense reveals genomic plasticity and fiber elongation in cotton evolution.</title>
        <authorList>
            <person name="Chen X."/>
            <person name="Liu X."/>
            <person name="Zhao B."/>
            <person name="Zheng H."/>
            <person name="Hu Y."/>
            <person name="Lu G."/>
            <person name="Yang C."/>
            <person name="Chen J."/>
            <person name="Shan C."/>
            <person name="Zhang L."/>
            <person name="Zhou Y."/>
            <person name="Wang L."/>
            <person name="Guo W."/>
            <person name="Bai Y."/>
            <person name="Ruan J."/>
            <person name="Shangguan X."/>
            <person name="Mao Y."/>
            <person name="Jiang J."/>
            <person name="Zhu Y."/>
            <person name="Lei J."/>
            <person name="Kang H."/>
            <person name="Chen S."/>
            <person name="He X."/>
            <person name="Wang R."/>
            <person name="Wang Y."/>
            <person name="Chen J."/>
            <person name="Wang L."/>
            <person name="Yu S."/>
            <person name="Wang B."/>
            <person name="Wei J."/>
            <person name="Song S."/>
            <person name="Lu X."/>
            <person name="Gao Z."/>
            <person name="Gu W."/>
            <person name="Deng X."/>
            <person name="Ma D."/>
            <person name="Wang S."/>
            <person name="Liang W."/>
            <person name="Fang L."/>
            <person name="Cai C."/>
            <person name="Zhu X."/>
            <person name="Zhou B."/>
            <person name="Zhang Y."/>
            <person name="Chen Z."/>
            <person name="Xu S."/>
            <person name="Zhu R."/>
            <person name="Wang S."/>
            <person name="Zhang T."/>
            <person name="Zhao G."/>
        </authorList>
    </citation>
    <scope>NUCLEOTIDE SEQUENCE [LARGE SCALE GENOMIC DNA]</scope>
    <source>
        <strain evidence="2">cv. Xinhai21</strain>
        <tissue evidence="1">Leaf</tissue>
    </source>
</reference>
<evidence type="ECO:0000313" key="2">
    <source>
        <dbReference type="Proteomes" id="UP000239757"/>
    </source>
</evidence>
<dbReference type="Proteomes" id="UP000239757">
    <property type="component" value="Unassembled WGS sequence"/>
</dbReference>
<accession>A0A2P5W4U2</accession>
<dbReference type="PANTHER" id="PTHR46248">
    <property type="entry name" value="EXPRESSED PROTEIN"/>
    <property type="match status" value="1"/>
</dbReference>
<evidence type="ECO:0008006" key="3">
    <source>
        <dbReference type="Google" id="ProtNLM"/>
    </source>
</evidence>